<gene>
    <name evidence="1" type="ORF">SAMN05216207_1007181</name>
</gene>
<keyword evidence="2" id="KW-1185">Reference proteome</keyword>
<dbReference type="Proteomes" id="UP000199614">
    <property type="component" value="Unassembled WGS sequence"/>
</dbReference>
<reference evidence="1 2" key="1">
    <citation type="submission" date="2016-10" db="EMBL/GenBank/DDBJ databases">
        <authorList>
            <person name="de Groot N.N."/>
        </authorList>
    </citation>
    <scope>NUCLEOTIDE SEQUENCE [LARGE SCALE GENOMIC DNA]</scope>
    <source>
        <strain evidence="1 2">CGMCC 4.1877</strain>
    </source>
</reference>
<proteinExistence type="predicted"/>
<organism evidence="1 2">
    <name type="scientific">Pseudonocardia ammonioxydans</name>
    <dbReference type="NCBI Taxonomy" id="260086"/>
    <lineage>
        <taxon>Bacteria</taxon>
        <taxon>Bacillati</taxon>
        <taxon>Actinomycetota</taxon>
        <taxon>Actinomycetes</taxon>
        <taxon>Pseudonocardiales</taxon>
        <taxon>Pseudonocardiaceae</taxon>
        <taxon>Pseudonocardia</taxon>
    </lineage>
</organism>
<dbReference type="STRING" id="260086.SAMN05216207_1007181"/>
<protein>
    <submittedName>
        <fullName evidence="1">Uncharacterized protein</fullName>
    </submittedName>
</protein>
<evidence type="ECO:0000313" key="2">
    <source>
        <dbReference type="Proteomes" id="UP000199614"/>
    </source>
</evidence>
<dbReference type="EMBL" id="FOUY01000007">
    <property type="protein sequence ID" value="SFN08409.1"/>
    <property type="molecule type" value="Genomic_DNA"/>
</dbReference>
<sequence length="150" mass="17044">MSDLFDLSDRKLSTRQGIDTEELTGKTFPYQFDATLVDDVDLDAATPGDDINWLEDVHLMSEDGIPAVFDRYTNAFLKIHFPIPEGREDEYARKVLIKHLQEGNSYGIWLKYRHAKFAQPELGSWLAGSPTVGENWRPPVLEGWEPPAGH</sequence>
<name>A0A1I4W5T3_PSUAM</name>
<evidence type="ECO:0000313" key="1">
    <source>
        <dbReference type="EMBL" id="SFN08409.1"/>
    </source>
</evidence>
<dbReference type="AlphaFoldDB" id="A0A1I4W5T3"/>
<accession>A0A1I4W5T3</accession>
<dbReference type="RefSeq" id="WP_093340526.1">
    <property type="nucleotide sequence ID" value="NZ_FOUY01000007.1"/>
</dbReference>
<dbReference type="OrthoDB" id="7741851at2"/>